<dbReference type="RefSeq" id="XP_052944331.1">
    <property type="nucleotide sequence ID" value="XM_053089917.1"/>
</dbReference>
<dbReference type="GeneID" id="77729122"/>
<gene>
    <name evidence="3" type="ORF">MKK02DRAFT_38082</name>
    <name evidence="4" type="ORF">MKK02DRAFT_38083</name>
</gene>
<feature type="region of interest" description="Disordered" evidence="1">
    <location>
        <begin position="104"/>
        <end position="130"/>
    </location>
</feature>
<dbReference type="EMBL" id="JAKWFO010000007">
    <property type="protein sequence ID" value="KAI9634554.1"/>
    <property type="molecule type" value="Genomic_DNA"/>
</dbReference>
<evidence type="ECO:0000256" key="2">
    <source>
        <dbReference type="SAM" id="SignalP"/>
    </source>
</evidence>
<accession>A0AA38H5M9</accession>
<comment type="caution">
    <text evidence="4">The sequence shown here is derived from an EMBL/GenBank/DDBJ whole genome shotgun (WGS) entry which is preliminary data.</text>
</comment>
<evidence type="ECO:0000313" key="5">
    <source>
        <dbReference type="Proteomes" id="UP001164286"/>
    </source>
</evidence>
<evidence type="ECO:0000313" key="3">
    <source>
        <dbReference type="EMBL" id="KAI9634554.1"/>
    </source>
</evidence>
<keyword evidence="5" id="KW-1185">Reference proteome</keyword>
<feature type="chain" id="PRO_5041589044" evidence="2">
    <location>
        <begin position="22"/>
        <end position="225"/>
    </location>
</feature>
<organism evidence="4 5">
    <name type="scientific">Dioszegia hungarica</name>
    <dbReference type="NCBI Taxonomy" id="4972"/>
    <lineage>
        <taxon>Eukaryota</taxon>
        <taxon>Fungi</taxon>
        <taxon>Dikarya</taxon>
        <taxon>Basidiomycota</taxon>
        <taxon>Agaricomycotina</taxon>
        <taxon>Tremellomycetes</taxon>
        <taxon>Tremellales</taxon>
        <taxon>Bulleribasidiaceae</taxon>
        <taxon>Dioszegia</taxon>
    </lineage>
</organism>
<feature type="signal peptide" evidence="2">
    <location>
        <begin position="1"/>
        <end position="21"/>
    </location>
</feature>
<evidence type="ECO:0000313" key="4">
    <source>
        <dbReference type="EMBL" id="KAI9634555.1"/>
    </source>
</evidence>
<keyword evidence="2" id="KW-0732">Signal</keyword>
<dbReference type="AlphaFoldDB" id="A0AA38H5M9"/>
<proteinExistence type="predicted"/>
<protein>
    <submittedName>
        <fullName evidence="4">Uncharacterized protein</fullName>
    </submittedName>
</protein>
<dbReference type="EMBL" id="JAKWFO010000007">
    <property type="protein sequence ID" value="KAI9634555.1"/>
    <property type="molecule type" value="Genomic_DNA"/>
</dbReference>
<reference evidence="4" key="1">
    <citation type="journal article" date="2022" name="G3 (Bethesda)">
        <title>High quality genome of the basidiomycete yeast Dioszegia hungarica PDD-24b-2 isolated from cloud water.</title>
        <authorList>
            <person name="Jarrige D."/>
            <person name="Haridas S."/>
            <person name="Bleykasten-Grosshans C."/>
            <person name="Joly M."/>
            <person name="Nadalig T."/>
            <person name="Sancelme M."/>
            <person name="Vuilleumier S."/>
            <person name="Grigoriev I.V."/>
            <person name="Amato P."/>
            <person name="Bringel F."/>
        </authorList>
    </citation>
    <scope>NUCLEOTIDE SEQUENCE</scope>
    <source>
        <strain evidence="4">PDD-24b-2</strain>
    </source>
</reference>
<name>A0AA38H5M9_9TREE</name>
<evidence type="ECO:0000256" key="1">
    <source>
        <dbReference type="SAM" id="MobiDB-lite"/>
    </source>
</evidence>
<dbReference type="Proteomes" id="UP001164286">
    <property type="component" value="Unassembled WGS sequence"/>
</dbReference>
<sequence>MRSPTLSFVLAHLALAGVTMAQIITYTLPYVDGDTLVISTGTNALGVPTTQTLRTLTGGASAVTSVPGGVVGLSSSSSSSRAAVVITSSSSSISRSTARVTTATTAAATGTATTPRVGQDTALPPPMRTTTYDYDTGNGYWTKATWTASVTKAPDVATVIVPKGTVQEYPQYQTSVNSNVLASAQASVSRAAAEPRAASQMTGSAGLLGWGIMGVGAVLGAGLAL</sequence>
<feature type="compositionally biased region" description="Low complexity" evidence="1">
    <location>
        <begin position="104"/>
        <end position="117"/>
    </location>
</feature>